<dbReference type="InterPro" id="IPR017972">
    <property type="entry name" value="Cyt_P450_CS"/>
</dbReference>
<dbReference type="GO" id="GO:0004497">
    <property type="term" value="F:monooxygenase activity"/>
    <property type="evidence" value="ECO:0007669"/>
    <property type="project" value="UniProtKB-KW"/>
</dbReference>
<comment type="similarity">
    <text evidence="5">Belongs to the cytochrome P450 family.</text>
</comment>
<comment type="caution">
    <text evidence="7">The sequence shown here is derived from an EMBL/GenBank/DDBJ whole genome shotgun (WGS) entry which is preliminary data.</text>
</comment>
<dbReference type="GO" id="GO:0020037">
    <property type="term" value="F:heme binding"/>
    <property type="evidence" value="ECO:0007669"/>
    <property type="project" value="InterPro"/>
</dbReference>
<keyword evidence="3 4" id="KW-0408">Iron</keyword>
<accession>A0A9W8A5X3</accession>
<dbReference type="PRINTS" id="PR00463">
    <property type="entry name" value="EP450I"/>
</dbReference>
<evidence type="ECO:0000313" key="8">
    <source>
        <dbReference type="Proteomes" id="UP001150538"/>
    </source>
</evidence>
<dbReference type="InterPro" id="IPR036396">
    <property type="entry name" value="Cyt_P450_sf"/>
</dbReference>
<evidence type="ECO:0008006" key="9">
    <source>
        <dbReference type="Google" id="ProtNLM"/>
    </source>
</evidence>
<reference evidence="7" key="1">
    <citation type="submission" date="2022-07" db="EMBL/GenBank/DDBJ databases">
        <title>Phylogenomic reconstructions and comparative analyses of Kickxellomycotina fungi.</title>
        <authorList>
            <person name="Reynolds N.K."/>
            <person name="Stajich J.E."/>
            <person name="Barry K."/>
            <person name="Grigoriev I.V."/>
            <person name="Crous P."/>
            <person name="Smith M.E."/>
        </authorList>
    </citation>
    <scope>NUCLEOTIDE SEQUENCE</scope>
    <source>
        <strain evidence="7">NBRC 100468</strain>
    </source>
</reference>
<dbReference type="GO" id="GO:0016705">
    <property type="term" value="F:oxidoreductase activity, acting on paired donors, with incorporation or reduction of molecular oxygen"/>
    <property type="evidence" value="ECO:0007669"/>
    <property type="project" value="InterPro"/>
</dbReference>
<keyword evidence="5" id="KW-0560">Oxidoreductase</keyword>
<evidence type="ECO:0000256" key="1">
    <source>
        <dbReference type="ARBA" id="ARBA00001971"/>
    </source>
</evidence>
<dbReference type="PANTHER" id="PTHR24305:SF108">
    <property type="entry name" value="P450, PUTATIVE (EUROFUNG)-RELATED"/>
    <property type="match status" value="1"/>
</dbReference>
<feature type="transmembrane region" description="Helical" evidence="6">
    <location>
        <begin position="15"/>
        <end position="36"/>
    </location>
</feature>
<keyword evidence="6" id="KW-1133">Transmembrane helix</keyword>
<evidence type="ECO:0000256" key="6">
    <source>
        <dbReference type="SAM" id="Phobius"/>
    </source>
</evidence>
<evidence type="ECO:0000256" key="2">
    <source>
        <dbReference type="ARBA" id="ARBA00022723"/>
    </source>
</evidence>
<keyword evidence="4 5" id="KW-0349">Heme</keyword>
<proteinExistence type="inferred from homology"/>
<organism evidence="7 8">
    <name type="scientific">Mycoemilia scoparia</name>
    <dbReference type="NCBI Taxonomy" id="417184"/>
    <lineage>
        <taxon>Eukaryota</taxon>
        <taxon>Fungi</taxon>
        <taxon>Fungi incertae sedis</taxon>
        <taxon>Zoopagomycota</taxon>
        <taxon>Kickxellomycotina</taxon>
        <taxon>Kickxellomycetes</taxon>
        <taxon>Kickxellales</taxon>
        <taxon>Kickxellaceae</taxon>
        <taxon>Mycoemilia</taxon>
    </lineage>
</organism>
<gene>
    <name evidence="7" type="ORF">H4219_002811</name>
</gene>
<dbReference type="OrthoDB" id="1470350at2759"/>
<dbReference type="GO" id="GO:0005506">
    <property type="term" value="F:iron ion binding"/>
    <property type="evidence" value="ECO:0007669"/>
    <property type="project" value="InterPro"/>
</dbReference>
<dbReference type="PRINTS" id="PR00385">
    <property type="entry name" value="P450"/>
</dbReference>
<keyword evidence="6" id="KW-0812">Transmembrane</keyword>
<evidence type="ECO:0000256" key="5">
    <source>
        <dbReference type="RuleBase" id="RU000461"/>
    </source>
</evidence>
<comment type="cofactor">
    <cofactor evidence="1 4">
        <name>heme</name>
        <dbReference type="ChEBI" id="CHEBI:30413"/>
    </cofactor>
</comment>
<evidence type="ECO:0000313" key="7">
    <source>
        <dbReference type="EMBL" id="KAJ1918090.1"/>
    </source>
</evidence>
<dbReference type="Proteomes" id="UP001150538">
    <property type="component" value="Unassembled WGS sequence"/>
</dbReference>
<evidence type="ECO:0000256" key="3">
    <source>
        <dbReference type="ARBA" id="ARBA00023004"/>
    </source>
</evidence>
<dbReference type="InterPro" id="IPR001128">
    <property type="entry name" value="Cyt_P450"/>
</dbReference>
<dbReference type="AlphaFoldDB" id="A0A9W8A5X3"/>
<keyword evidence="6" id="KW-0472">Membrane</keyword>
<evidence type="ECO:0000256" key="4">
    <source>
        <dbReference type="PIRSR" id="PIRSR602401-1"/>
    </source>
</evidence>
<dbReference type="PANTHER" id="PTHR24305">
    <property type="entry name" value="CYTOCHROME P450"/>
    <property type="match status" value="1"/>
</dbReference>
<dbReference type="EMBL" id="JANBPU010000053">
    <property type="protein sequence ID" value="KAJ1918090.1"/>
    <property type="molecule type" value="Genomic_DNA"/>
</dbReference>
<keyword evidence="5" id="KW-0503">Monooxygenase</keyword>
<dbReference type="Gene3D" id="1.10.630.10">
    <property type="entry name" value="Cytochrome P450"/>
    <property type="match status" value="1"/>
</dbReference>
<keyword evidence="2 4" id="KW-0479">Metal-binding</keyword>
<protein>
    <recommendedName>
        <fullName evidence="9">Cytochrome P450</fullName>
    </recommendedName>
</protein>
<dbReference type="PROSITE" id="PS00086">
    <property type="entry name" value="CYTOCHROME_P450"/>
    <property type="match status" value="1"/>
</dbReference>
<dbReference type="InterPro" id="IPR050121">
    <property type="entry name" value="Cytochrome_P450_monoxygenase"/>
</dbReference>
<feature type="binding site" description="axial binding residue" evidence="4">
    <location>
        <position position="431"/>
    </location>
    <ligand>
        <name>heme</name>
        <dbReference type="ChEBI" id="CHEBI:30413"/>
    </ligand>
    <ligandPart>
        <name>Fe</name>
        <dbReference type="ChEBI" id="CHEBI:18248"/>
    </ligandPart>
</feature>
<dbReference type="Pfam" id="PF00067">
    <property type="entry name" value="p450"/>
    <property type="match status" value="1"/>
</dbReference>
<keyword evidence="8" id="KW-1185">Reference proteome</keyword>
<dbReference type="InterPro" id="IPR002401">
    <property type="entry name" value="Cyt_P450_E_grp-I"/>
</dbReference>
<sequence length="492" mass="55837">MLGGYFPFANIDTSLVLVGTEVLVGAVVGYISWRIFYERVMSPLRDVPGPFLNSITSLVSNIQGALGKNHSYPIELHEKYGPVVRIAPDIVSISDPKDIRTVLATHDFRKSQIYKDMELVEPNTFSAQDPKLNSERRRQIGPTFTWSAMSKMESLVYKSGPGALIEKIEQLIRELGFGKSFKSVLVGHHDVIRWAHETVQLCIMYSIFPWLRKLPMVFPKWHESERNLLKFSTNTINERIELNKNAEKAKLRQDLLQAYLFATDPHTNIKMTQSQVMTETAVMLIAGTDTSSETLTWAVRYLMSKKDVLAKLLKEIDAAFPDKSVPIAFQDAKDKLPYLEAIILETLRISPAVPSRLPRDVPPGGAKFGGGDNDGYFLPEGVCVAPHVMASHYDPKTWPDPLDFRPERFLGSEAEANKKNNFGFSWGVRICPGRRLAWIEMMLTLANLFHKYELSIPKDLEHNYKNMDSVCYLMLSPKNAQNNCRISIKRRE</sequence>
<dbReference type="SUPFAM" id="SSF48264">
    <property type="entry name" value="Cytochrome P450"/>
    <property type="match status" value="1"/>
</dbReference>
<name>A0A9W8A5X3_9FUNG</name>